<evidence type="ECO:0000313" key="2">
    <source>
        <dbReference type="Proteomes" id="UP000321110"/>
    </source>
</evidence>
<comment type="caution">
    <text evidence="1">The sequence shown here is derived from an EMBL/GenBank/DDBJ whole genome shotgun (WGS) entry which is preliminary data.</text>
</comment>
<reference evidence="1 2" key="1">
    <citation type="submission" date="2018-09" db="EMBL/GenBank/DDBJ databases">
        <title>Metagenome Assembled Genomes from an Advanced Water Purification Facility.</title>
        <authorList>
            <person name="Stamps B.W."/>
            <person name="Spear J.R."/>
        </authorList>
    </citation>
    <scope>NUCLEOTIDE SEQUENCE [LARGE SCALE GENOMIC DNA]</scope>
    <source>
        <strain evidence="1">Bin_52_1</strain>
    </source>
</reference>
<proteinExistence type="predicted"/>
<name>A0A5C7W1Q1_AQUAC</name>
<dbReference type="Proteomes" id="UP000321110">
    <property type="component" value="Unassembled WGS sequence"/>
</dbReference>
<accession>A0A5C7W1Q1</accession>
<gene>
    <name evidence="1" type="ORF">E6Q69_10540</name>
</gene>
<dbReference type="AlphaFoldDB" id="A0A5C7W1Q1"/>
<organism evidence="1 2">
    <name type="scientific">Aquipseudomonas alcaligenes</name>
    <name type="common">Pseudomonas alcaligenes</name>
    <dbReference type="NCBI Taxonomy" id="43263"/>
    <lineage>
        <taxon>Bacteria</taxon>
        <taxon>Pseudomonadati</taxon>
        <taxon>Pseudomonadota</taxon>
        <taxon>Gammaproteobacteria</taxon>
        <taxon>Pseudomonadales</taxon>
        <taxon>Pseudomonadaceae</taxon>
        <taxon>Aquipseudomonas</taxon>
    </lineage>
</organism>
<protein>
    <submittedName>
        <fullName evidence="1">Uncharacterized protein</fullName>
    </submittedName>
</protein>
<sequence>MAEKFLLEVIDRATRKGLCQVVERELERKAFEDDFFLIDRMKRTYLAEVENNIKHMPVVRRKLQGQDWCIDCVLL</sequence>
<evidence type="ECO:0000313" key="1">
    <source>
        <dbReference type="EMBL" id="TXI31757.1"/>
    </source>
</evidence>
<dbReference type="EMBL" id="SSFO01000176">
    <property type="protein sequence ID" value="TXI31757.1"/>
    <property type="molecule type" value="Genomic_DNA"/>
</dbReference>